<feature type="region of interest" description="Disordered" evidence="1">
    <location>
        <begin position="1"/>
        <end position="20"/>
    </location>
</feature>
<comment type="caution">
    <text evidence="2">The sequence shown here is derived from an EMBL/GenBank/DDBJ whole genome shotgun (WGS) entry which is preliminary data.</text>
</comment>
<name>L9YIC9_9EURY</name>
<evidence type="ECO:0000256" key="1">
    <source>
        <dbReference type="SAM" id="MobiDB-lite"/>
    </source>
</evidence>
<gene>
    <name evidence="2" type="ORF">C487_17735</name>
</gene>
<evidence type="ECO:0000313" key="3">
    <source>
        <dbReference type="Proteomes" id="UP000011618"/>
    </source>
</evidence>
<organism evidence="2 3">
    <name type="scientific">Natrinema pallidum DSM 3751</name>
    <dbReference type="NCBI Taxonomy" id="1227495"/>
    <lineage>
        <taxon>Archaea</taxon>
        <taxon>Methanobacteriati</taxon>
        <taxon>Methanobacteriota</taxon>
        <taxon>Stenosarchaea group</taxon>
        <taxon>Halobacteria</taxon>
        <taxon>Halobacteriales</taxon>
        <taxon>Natrialbaceae</taxon>
        <taxon>Natrinema</taxon>
    </lineage>
</organism>
<dbReference type="Proteomes" id="UP000011618">
    <property type="component" value="Unassembled WGS sequence"/>
</dbReference>
<dbReference type="AlphaFoldDB" id="L9YIC9"/>
<evidence type="ECO:0000313" key="2">
    <source>
        <dbReference type="EMBL" id="ELY73267.1"/>
    </source>
</evidence>
<dbReference type="RefSeq" id="WP_006187089.1">
    <property type="nucleotide sequence ID" value="NZ_AOII01000099.1"/>
</dbReference>
<dbReference type="EMBL" id="AOII01000099">
    <property type="protein sequence ID" value="ELY73267.1"/>
    <property type="molecule type" value="Genomic_DNA"/>
</dbReference>
<sequence>MNADQSTLETTSDLTGTDAPEIGVTLETHTHRAHTRYAGHDESETIWYDPRDGRECYSLPGEITFADFDDADDRVLSSVQVHPHRPGEAIDGKYVVIRHYAYIETLRQFHAGEHVDSVSRIGSCRDSDAFDSLEAAREWCCEHVAGYADAPRKDAVRARGER</sequence>
<dbReference type="OrthoDB" id="351314at2157"/>
<protein>
    <submittedName>
        <fullName evidence="2">Uncharacterized protein</fullName>
    </submittedName>
</protein>
<accession>L9YIC9</accession>
<proteinExistence type="predicted"/>
<feature type="compositionally biased region" description="Polar residues" evidence="1">
    <location>
        <begin position="1"/>
        <end position="15"/>
    </location>
</feature>
<dbReference type="PATRIC" id="fig|1227495.3.peg.3549"/>
<reference evidence="2 3" key="1">
    <citation type="journal article" date="2014" name="PLoS Genet.">
        <title>Phylogenetically driven sequencing of extremely halophilic archaea reveals strategies for static and dynamic osmo-response.</title>
        <authorList>
            <person name="Becker E.A."/>
            <person name="Seitzer P.M."/>
            <person name="Tritt A."/>
            <person name="Larsen D."/>
            <person name="Krusor M."/>
            <person name="Yao A.I."/>
            <person name="Wu D."/>
            <person name="Madern D."/>
            <person name="Eisen J.A."/>
            <person name="Darling A.E."/>
            <person name="Facciotti M.T."/>
        </authorList>
    </citation>
    <scope>NUCLEOTIDE SEQUENCE [LARGE SCALE GENOMIC DNA]</scope>
    <source>
        <strain evidence="2 3">DSM 3751</strain>
    </source>
</reference>